<dbReference type="STRING" id="1561998.A0A1I7ULG8"/>
<name>A0A1I7ULG8_9PELO</name>
<keyword evidence="8" id="KW-1185">Reference proteome</keyword>
<evidence type="ECO:0000256" key="5">
    <source>
        <dbReference type="ARBA" id="ARBA00023242"/>
    </source>
</evidence>
<dbReference type="eggNOG" id="KOG4011">
    <property type="taxonomic scope" value="Eukaryota"/>
</dbReference>
<keyword evidence="4" id="KW-0804">Transcription</keyword>
<dbReference type="CDD" id="cd08047">
    <property type="entry name" value="TAF7"/>
    <property type="match status" value="1"/>
</dbReference>
<evidence type="ECO:0000256" key="3">
    <source>
        <dbReference type="ARBA" id="ARBA00023015"/>
    </source>
</evidence>
<comment type="subcellular location">
    <subcellularLocation>
        <location evidence="1">Nucleus</location>
    </subcellularLocation>
</comment>
<dbReference type="PANTHER" id="PTHR12228:SF15">
    <property type="entry name" value="TAFII55 PROTEIN CONSERVED REGION DOMAIN-CONTAINING PROTEIN"/>
    <property type="match status" value="1"/>
</dbReference>
<keyword evidence="5" id="KW-0539">Nucleus</keyword>
<evidence type="ECO:0000256" key="4">
    <source>
        <dbReference type="ARBA" id="ARBA00023163"/>
    </source>
</evidence>
<dbReference type="GO" id="GO:0051123">
    <property type="term" value="P:RNA polymerase II preinitiation complex assembly"/>
    <property type="evidence" value="ECO:0007669"/>
    <property type="project" value="TreeGrafter"/>
</dbReference>
<sequence length="238" mass="26827">MKRGPKPQFIEDTPLPAASDDPPDFESHVVLRVPEDCVDRIEKIILSDGRQEDFAINLNADARSSTIRIGNQLLNGKVLDLPTITEVHKTMDNKSLFKVADVSQILVCTHDSVISSDVPSTSTADPAEDDQKLAKKAVKQWQYPHGLTPPMKCARKKRFRKTKKKKFMDAPEVEKELKRLLRADLEADSVKWEIVEGNKEGGVADEGLTHHHRSERHGDYPSSSEEESDFNDDDDRDD</sequence>
<feature type="compositionally biased region" description="Acidic residues" evidence="6">
    <location>
        <begin position="224"/>
        <end position="238"/>
    </location>
</feature>
<feature type="region of interest" description="Disordered" evidence="6">
    <location>
        <begin position="1"/>
        <end position="23"/>
    </location>
</feature>
<evidence type="ECO:0000313" key="8">
    <source>
        <dbReference type="Proteomes" id="UP000095282"/>
    </source>
</evidence>
<reference evidence="9" key="1">
    <citation type="submission" date="2016-11" db="UniProtKB">
        <authorList>
            <consortium name="WormBaseParasite"/>
        </authorList>
    </citation>
    <scope>IDENTIFICATION</scope>
</reference>
<dbReference type="Pfam" id="PF04658">
    <property type="entry name" value="TAFII55_N"/>
    <property type="match status" value="1"/>
</dbReference>
<dbReference type="GO" id="GO:0016251">
    <property type="term" value="F:RNA polymerase II general transcription initiation factor activity"/>
    <property type="evidence" value="ECO:0007669"/>
    <property type="project" value="TreeGrafter"/>
</dbReference>
<feature type="domain" description="TAFII55 protein conserved region" evidence="7">
    <location>
        <begin position="25"/>
        <end position="189"/>
    </location>
</feature>
<dbReference type="WBParaSite" id="Csp11.Scaffold630.g17151.t1">
    <property type="protein sequence ID" value="Csp11.Scaffold630.g17151.t1"/>
    <property type="gene ID" value="Csp11.Scaffold630.g17151"/>
</dbReference>
<evidence type="ECO:0000256" key="1">
    <source>
        <dbReference type="ARBA" id="ARBA00004123"/>
    </source>
</evidence>
<keyword evidence="3" id="KW-0805">Transcription regulation</keyword>
<evidence type="ECO:0000256" key="2">
    <source>
        <dbReference type="ARBA" id="ARBA00009368"/>
    </source>
</evidence>
<feature type="region of interest" description="Disordered" evidence="6">
    <location>
        <begin position="195"/>
        <end position="238"/>
    </location>
</feature>
<dbReference type="PANTHER" id="PTHR12228">
    <property type="entry name" value="TRANSCRIPTION INITIATION FACTOR TFIID 55 KD SUBUNIT-RELATED"/>
    <property type="match status" value="1"/>
</dbReference>
<dbReference type="GO" id="GO:0005669">
    <property type="term" value="C:transcription factor TFIID complex"/>
    <property type="evidence" value="ECO:0007669"/>
    <property type="project" value="InterPro"/>
</dbReference>
<evidence type="ECO:0000256" key="6">
    <source>
        <dbReference type="SAM" id="MobiDB-lite"/>
    </source>
</evidence>
<dbReference type="Proteomes" id="UP000095282">
    <property type="component" value="Unplaced"/>
</dbReference>
<organism evidence="8 9">
    <name type="scientific">Caenorhabditis tropicalis</name>
    <dbReference type="NCBI Taxonomy" id="1561998"/>
    <lineage>
        <taxon>Eukaryota</taxon>
        <taxon>Metazoa</taxon>
        <taxon>Ecdysozoa</taxon>
        <taxon>Nematoda</taxon>
        <taxon>Chromadorea</taxon>
        <taxon>Rhabditida</taxon>
        <taxon>Rhabditina</taxon>
        <taxon>Rhabditomorpha</taxon>
        <taxon>Rhabditoidea</taxon>
        <taxon>Rhabditidae</taxon>
        <taxon>Peloderinae</taxon>
        <taxon>Caenorhabditis</taxon>
    </lineage>
</organism>
<proteinExistence type="inferred from homology"/>
<dbReference type="SMART" id="SM01370">
    <property type="entry name" value="TAFII55_N"/>
    <property type="match status" value="1"/>
</dbReference>
<evidence type="ECO:0000259" key="7">
    <source>
        <dbReference type="SMART" id="SM01370"/>
    </source>
</evidence>
<evidence type="ECO:0000313" key="9">
    <source>
        <dbReference type="WBParaSite" id="Csp11.Scaffold630.g17151.t1"/>
    </source>
</evidence>
<dbReference type="InterPro" id="IPR006751">
    <property type="entry name" value="TAFII55_prot_cons_reg"/>
</dbReference>
<dbReference type="AlphaFoldDB" id="A0A1I7ULG8"/>
<comment type="similarity">
    <text evidence="2">Belongs to the TAF7 family.</text>
</comment>
<protein>
    <submittedName>
        <fullName evidence="9">TAFII55_N domain-containing protein</fullName>
    </submittedName>
</protein>
<accession>A0A1I7ULG8</accession>
<dbReference type="InterPro" id="IPR037817">
    <property type="entry name" value="TAF7"/>
</dbReference>